<dbReference type="PANTHER" id="PTHR25462">
    <property type="entry name" value="BONUS, ISOFORM C-RELATED"/>
    <property type="match status" value="1"/>
</dbReference>
<keyword evidence="1" id="KW-0175">Coiled coil</keyword>
<evidence type="ECO:0000313" key="2">
    <source>
        <dbReference type="EMBL" id="WAQ99893.1"/>
    </source>
</evidence>
<dbReference type="Gene3D" id="4.10.830.40">
    <property type="match status" value="1"/>
</dbReference>
<reference evidence="2" key="1">
    <citation type="submission" date="2022-11" db="EMBL/GenBank/DDBJ databases">
        <title>Centuries of genome instability and evolution in soft-shell clam transmissible cancer (bioRxiv).</title>
        <authorList>
            <person name="Hart S.F.M."/>
            <person name="Yonemitsu M.A."/>
            <person name="Giersch R.M."/>
            <person name="Beal B.F."/>
            <person name="Arriagada G."/>
            <person name="Davis B.W."/>
            <person name="Ostrander E.A."/>
            <person name="Goff S.P."/>
            <person name="Metzger M.J."/>
        </authorList>
    </citation>
    <scope>NUCLEOTIDE SEQUENCE</scope>
    <source>
        <strain evidence="2">MELC-2E11</strain>
        <tissue evidence="2">Siphon/mantle</tissue>
    </source>
</reference>
<dbReference type="PANTHER" id="PTHR25462:SF296">
    <property type="entry name" value="MEIOTIC P26, ISOFORM F"/>
    <property type="match status" value="1"/>
</dbReference>
<keyword evidence="3" id="KW-1185">Reference proteome</keyword>
<name>A0ABY7DSL4_MYAAR</name>
<evidence type="ECO:0000256" key="1">
    <source>
        <dbReference type="SAM" id="Coils"/>
    </source>
</evidence>
<dbReference type="InterPro" id="IPR047153">
    <property type="entry name" value="TRIM45/56/19-like"/>
</dbReference>
<proteinExistence type="predicted"/>
<dbReference type="EMBL" id="CP111014">
    <property type="protein sequence ID" value="WAQ99893.1"/>
    <property type="molecule type" value="Genomic_DNA"/>
</dbReference>
<organism evidence="2 3">
    <name type="scientific">Mya arenaria</name>
    <name type="common">Soft-shell clam</name>
    <dbReference type="NCBI Taxonomy" id="6604"/>
    <lineage>
        <taxon>Eukaryota</taxon>
        <taxon>Metazoa</taxon>
        <taxon>Spiralia</taxon>
        <taxon>Lophotrochozoa</taxon>
        <taxon>Mollusca</taxon>
        <taxon>Bivalvia</taxon>
        <taxon>Autobranchia</taxon>
        <taxon>Heteroconchia</taxon>
        <taxon>Euheterodonta</taxon>
        <taxon>Imparidentia</taxon>
        <taxon>Neoheterodontei</taxon>
        <taxon>Myida</taxon>
        <taxon>Myoidea</taxon>
        <taxon>Myidae</taxon>
        <taxon>Mya</taxon>
    </lineage>
</organism>
<dbReference type="Gene3D" id="3.30.160.60">
    <property type="entry name" value="Classic Zinc Finger"/>
    <property type="match status" value="1"/>
</dbReference>
<evidence type="ECO:0000313" key="3">
    <source>
        <dbReference type="Proteomes" id="UP001164746"/>
    </source>
</evidence>
<accession>A0ABY7DSL4</accession>
<dbReference type="Proteomes" id="UP001164746">
    <property type="component" value="Chromosome 3"/>
</dbReference>
<feature type="coiled-coil region" evidence="1">
    <location>
        <begin position="196"/>
        <end position="253"/>
    </location>
</feature>
<protein>
    <submittedName>
        <fullName evidence="2">TIF1A-like protein</fullName>
    </submittedName>
</protein>
<sequence length="278" mass="32137">MAGVESIYCDLCVQDNNNIQAVAFCKNFTEFFCDTCARFHLRQALAKTHTVLRGKDMPKDSSLIKRKQILVDYYEKGHTDELLKYFCKNCNSLACSMCILNAHKECSKVECLQDLTNDELDKEYGDFISMSKDMERSLHTYHNKVNTNRLKINQYHKTAMHGMQKDETGLLEQVGAASESALQDVDKIKTRKWEALDKLTEKHKYLEKRISMFKERIASRSTADKKAQLFIQIFRLEKQLDTIQKETSSLLKEIDTDAFRYIPKTDNTNLTKAGDVVD</sequence>
<gene>
    <name evidence="2" type="ORF">MAR_024266</name>
</gene>
<dbReference type="SUPFAM" id="SSF57845">
    <property type="entry name" value="B-box zinc-binding domain"/>
    <property type="match status" value="1"/>
</dbReference>